<proteinExistence type="predicted"/>
<evidence type="ECO:0000313" key="2">
    <source>
        <dbReference type="Proteomes" id="UP000325577"/>
    </source>
</evidence>
<dbReference type="EMBL" id="CM018033">
    <property type="protein sequence ID" value="KAA8544760.1"/>
    <property type="molecule type" value="Genomic_DNA"/>
</dbReference>
<name>A0A5J5BRR4_9ASTE</name>
<reference evidence="1 2" key="1">
    <citation type="submission" date="2019-09" db="EMBL/GenBank/DDBJ databases">
        <title>A chromosome-level genome assembly of the Chinese tupelo Nyssa sinensis.</title>
        <authorList>
            <person name="Yang X."/>
            <person name="Kang M."/>
            <person name="Yang Y."/>
            <person name="Xiong H."/>
            <person name="Wang M."/>
            <person name="Zhang Z."/>
            <person name="Wang Z."/>
            <person name="Wu H."/>
            <person name="Ma T."/>
            <person name="Liu J."/>
            <person name="Xi Z."/>
        </authorList>
    </citation>
    <scope>NUCLEOTIDE SEQUENCE [LARGE SCALE GENOMIC DNA]</scope>
    <source>
        <strain evidence="1">J267</strain>
        <tissue evidence="1">Leaf</tissue>
    </source>
</reference>
<organism evidence="1 2">
    <name type="scientific">Nyssa sinensis</name>
    <dbReference type="NCBI Taxonomy" id="561372"/>
    <lineage>
        <taxon>Eukaryota</taxon>
        <taxon>Viridiplantae</taxon>
        <taxon>Streptophyta</taxon>
        <taxon>Embryophyta</taxon>
        <taxon>Tracheophyta</taxon>
        <taxon>Spermatophyta</taxon>
        <taxon>Magnoliopsida</taxon>
        <taxon>eudicotyledons</taxon>
        <taxon>Gunneridae</taxon>
        <taxon>Pentapetalae</taxon>
        <taxon>asterids</taxon>
        <taxon>Cornales</taxon>
        <taxon>Nyssaceae</taxon>
        <taxon>Nyssa</taxon>
    </lineage>
</organism>
<evidence type="ECO:0000313" key="1">
    <source>
        <dbReference type="EMBL" id="KAA8544760.1"/>
    </source>
</evidence>
<accession>A0A5J5BRR4</accession>
<gene>
    <name evidence="1" type="ORF">F0562_019536</name>
</gene>
<protein>
    <submittedName>
        <fullName evidence="1">Uncharacterized protein</fullName>
    </submittedName>
</protein>
<keyword evidence="2" id="KW-1185">Reference proteome</keyword>
<dbReference type="AlphaFoldDB" id="A0A5J5BRR4"/>
<sequence length="117" mass="12088">MVIAQSPEKVTLLQSGRVRYKSDPNAIPVRTKIDSTLGILIRSNGCGSPIFHGIHAFEEDPGREEAPRAGERTLLLGAVSLAKLLHLMTALGGGFGGAGVGAAAGDGGDDEFGVTEF</sequence>
<dbReference type="Proteomes" id="UP000325577">
    <property type="component" value="Linkage Group LG10"/>
</dbReference>